<dbReference type="RefSeq" id="WP_109534854.1">
    <property type="nucleotide sequence ID" value="NZ_QEYD01000013.1"/>
</dbReference>
<gene>
    <name evidence="2" type="ORF">C4N9_18555</name>
</gene>
<dbReference type="Proteomes" id="UP000244940">
    <property type="component" value="Unassembled WGS sequence"/>
</dbReference>
<comment type="caution">
    <text evidence="2">The sequence shown here is derived from an EMBL/GenBank/DDBJ whole genome shotgun (WGS) entry which is preliminary data.</text>
</comment>
<reference evidence="2 3" key="1">
    <citation type="submission" date="2018-05" db="EMBL/GenBank/DDBJ databases">
        <title>Pararhodobacter marina sp. nov., isolated from deep-sea water of the Indian Ocean.</title>
        <authorList>
            <person name="Lai Q.Sr."/>
            <person name="Liu X."/>
            <person name="Shao Z."/>
        </authorList>
    </citation>
    <scope>NUCLEOTIDE SEQUENCE [LARGE SCALE GENOMIC DNA]</scope>
    <source>
        <strain evidence="2 3">CIC4N-9</strain>
    </source>
</reference>
<dbReference type="EMBL" id="QEYD01000013">
    <property type="protein sequence ID" value="PWE27007.1"/>
    <property type="molecule type" value="Genomic_DNA"/>
</dbReference>
<accession>A0A2U2C563</accession>
<dbReference type="AlphaFoldDB" id="A0A2U2C563"/>
<protein>
    <submittedName>
        <fullName evidence="2">Uncharacterized protein</fullName>
    </submittedName>
</protein>
<proteinExistence type="predicted"/>
<keyword evidence="3" id="KW-1185">Reference proteome</keyword>
<evidence type="ECO:0000313" key="3">
    <source>
        <dbReference type="Proteomes" id="UP000244940"/>
    </source>
</evidence>
<evidence type="ECO:0000313" key="2">
    <source>
        <dbReference type="EMBL" id="PWE27007.1"/>
    </source>
</evidence>
<sequence>MSHHAQLARRTFAPLFPGDTSPADLDVAMLEGSASFLGDPRPRSVRMVVATGGARVEAVLTPDMMAMLVHAALDATRAAGGLPSQEQGAPASDTAPDPAQPADFVN</sequence>
<feature type="region of interest" description="Disordered" evidence="1">
    <location>
        <begin position="79"/>
        <end position="106"/>
    </location>
</feature>
<organism evidence="2 3">
    <name type="scientific">Pararhodobacter marinus</name>
    <dbReference type="NCBI Taxonomy" id="2184063"/>
    <lineage>
        <taxon>Bacteria</taxon>
        <taxon>Pseudomonadati</taxon>
        <taxon>Pseudomonadota</taxon>
        <taxon>Alphaproteobacteria</taxon>
        <taxon>Rhodobacterales</taxon>
        <taxon>Paracoccaceae</taxon>
        <taxon>Pararhodobacter</taxon>
    </lineage>
</organism>
<dbReference type="GeneID" id="94366901"/>
<name>A0A2U2C563_9RHOB</name>
<evidence type="ECO:0000256" key="1">
    <source>
        <dbReference type="SAM" id="MobiDB-lite"/>
    </source>
</evidence>